<keyword evidence="3" id="KW-0812">Transmembrane</keyword>
<evidence type="ECO:0000313" key="13">
    <source>
        <dbReference type="Proteomes" id="UP000236724"/>
    </source>
</evidence>
<name>A0A1H6F5L3_9GAMM</name>
<dbReference type="PANTHER" id="PTHR47460">
    <property type="entry name" value="SERINE/THREONINE-PROTEIN KINASE-LIKE PROTEIN ACR4"/>
    <property type="match status" value="1"/>
</dbReference>
<dbReference type="InterPro" id="IPR035986">
    <property type="entry name" value="PKD_dom_sf"/>
</dbReference>
<keyword evidence="9" id="KW-0325">Glycoprotein</keyword>
<dbReference type="InterPro" id="IPR000408">
    <property type="entry name" value="Reg_chr_condens"/>
</dbReference>
<dbReference type="AlphaFoldDB" id="A0A1H6F5L3"/>
<dbReference type="PANTHER" id="PTHR47460:SF1">
    <property type="entry name" value="SERINE_THREONINE-PROTEIN KINASE-LIKE PROTEIN ACR4"/>
    <property type="match status" value="1"/>
</dbReference>
<proteinExistence type="predicted"/>
<dbReference type="GO" id="GO:0016020">
    <property type="term" value="C:membrane"/>
    <property type="evidence" value="ECO:0007669"/>
    <property type="project" value="UniProtKB-SubCell"/>
</dbReference>
<keyword evidence="7" id="KW-1015">Disulfide bond</keyword>
<organism evidence="12 13">
    <name type="scientific">Candidatus Venteria ishoeyi</name>
    <dbReference type="NCBI Taxonomy" id="1899563"/>
    <lineage>
        <taxon>Bacteria</taxon>
        <taxon>Pseudomonadati</taxon>
        <taxon>Pseudomonadota</taxon>
        <taxon>Gammaproteobacteria</taxon>
        <taxon>Thiotrichales</taxon>
        <taxon>Thiotrichaceae</taxon>
        <taxon>Venteria</taxon>
    </lineage>
</organism>
<dbReference type="Gene3D" id="2.60.40.10">
    <property type="entry name" value="Immunoglobulins"/>
    <property type="match status" value="2"/>
</dbReference>
<evidence type="ECO:0000256" key="8">
    <source>
        <dbReference type="ARBA" id="ARBA00023170"/>
    </source>
</evidence>
<dbReference type="Gene3D" id="3.40.50.1460">
    <property type="match status" value="2"/>
</dbReference>
<keyword evidence="8" id="KW-0675">Receptor</keyword>
<dbReference type="SUPFAM" id="SSF49299">
    <property type="entry name" value="PKD domain"/>
    <property type="match status" value="2"/>
</dbReference>
<gene>
    <name evidence="12" type="ORF">MBHS_00110</name>
</gene>
<dbReference type="Proteomes" id="UP000236724">
    <property type="component" value="Unassembled WGS sequence"/>
</dbReference>
<evidence type="ECO:0000256" key="11">
    <source>
        <dbReference type="ARBA" id="ARBA00048679"/>
    </source>
</evidence>
<dbReference type="Gene3D" id="2.130.10.30">
    <property type="entry name" value="Regulator of chromosome condensation 1/beta-lactamase-inhibitor protein II"/>
    <property type="match status" value="2"/>
</dbReference>
<evidence type="ECO:0000256" key="3">
    <source>
        <dbReference type="ARBA" id="ARBA00022692"/>
    </source>
</evidence>
<dbReference type="InterPro" id="IPR013783">
    <property type="entry name" value="Ig-like_fold"/>
</dbReference>
<keyword evidence="5" id="KW-1133">Transmembrane helix</keyword>
<accession>A0A1H6F5L3</accession>
<comment type="subcellular location">
    <subcellularLocation>
        <location evidence="1">Membrane</location>
        <topology evidence="1">Single-pass type I membrane protein</topology>
    </subcellularLocation>
</comment>
<evidence type="ECO:0000256" key="4">
    <source>
        <dbReference type="ARBA" id="ARBA00022729"/>
    </source>
</evidence>
<keyword evidence="4" id="KW-0732">Signal</keyword>
<comment type="catalytic activity">
    <reaction evidence="11">
        <text>L-seryl-[protein] + ATP = O-phospho-L-seryl-[protein] + ADP + H(+)</text>
        <dbReference type="Rhea" id="RHEA:17989"/>
        <dbReference type="Rhea" id="RHEA-COMP:9863"/>
        <dbReference type="Rhea" id="RHEA-COMP:11604"/>
        <dbReference type="ChEBI" id="CHEBI:15378"/>
        <dbReference type="ChEBI" id="CHEBI:29999"/>
        <dbReference type="ChEBI" id="CHEBI:30616"/>
        <dbReference type="ChEBI" id="CHEBI:83421"/>
        <dbReference type="ChEBI" id="CHEBI:456216"/>
        <dbReference type="EC" id="2.7.11.1"/>
    </reaction>
</comment>
<protein>
    <recommendedName>
        <fullName evidence="2">non-specific serine/threonine protein kinase</fullName>
        <ecNumber evidence="2">2.7.11.1</ecNumber>
    </recommendedName>
</protein>
<evidence type="ECO:0000256" key="5">
    <source>
        <dbReference type="ARBA" id="ARBA00022989"/>
    </source>
</evidence>
<evidence type="ECO:0000256" key="9">
    <source>
        <dbReference type="ARBA" id="ARBA00023180"/>
    </source>
</evidence>
<dbReference type="InterPro" id="IPR009091">
    <property type="entry name" value="RCC1/BLIP-II"/>
</dbReference>
<dbReference type="Pfam" id="PF13540">
    <property type="entry name" value="RCC1_2"/>
    <property type="match status" value="6"/>
</dbReference>
<sequence>MKQKIFVGLIMLSLLTIVQQVFATYEQISMGMYHSCALKSNGSIACWGYNSDGRSTPPDGVFSQVSAGGTHSCALKNNGEALCWGWNEYDQASPPTDMFSQISAGGTHTCGLTNNGNAVCWGADEHGQSTPPIGIFKQISTGGYHTCALKNDDSVVCWGSNESDQIGQYDSYSTHTGDKFSQVSAGIYHTCALRSDGTAVCWGGSQLPIEIQDQTFTQISAGRHHTCALKHNGEAVCWGDDGISPLGVFKQISVGNNNSCGVKTNGDLVCQSWRLNDLSNYAIPTQPATDALPVTSFSPGQAMIIAAGGAHGINTLFPYTNSYTQKMYARLNTLGFSDGDITYLNPIAPDIDGDGYLEFENQDYDLSSPENQLTMAFTQIAKRLQTGQQFVLYIHGHAKPDFIQLTKNYELSATKLKSLMDLLPENTQQIIILDTVHSGSFLDKLAKVNRIILTSSDDLSASWTASLYEGFSGVLLTNLNHGENLQSVFKKIEQRIHSNNEIGYNYGSSQLDDNGDGLYTEEDGELSAKIYIGQPSTEIFTSPLVANFKTSQLSGRVPLDIQLDANISQGENIVEHIWDIDNKTRLEGNIVNFRIEVPGIHEVKLTIKDIDGKISQKAQKIEAFFPLTPPDTNSVGSAIIIAGGGAHKENILFNTTKKWSKFSYRTLASQGFNQNDIFYLIPQPPDIDSDGFIDKQYWSYDLSSPAQHIEEVFRKATECLSAEQQFFLHYIGPGKTDQLNISSNYTFTAEMLNTQLQQLQPGIQQILFLDSDYSSGSFLDDLSGVSERTIITPTAINEHNTDYLTSHKSISDFLKTILRGEFIEESFYYFSRMVEFNNNRYLGFSSQHPQLDDNGDGIYDSLDGEYTENMYLGFPGIVARRSTTSCPRPSIDFQLPEEIKTSTPLTLQADTSASNTPLVEYHWWLDNQLISEERSFNYTFNQEGDHVLTLFALNGEQRAAVAQKEIRVVNREKQGQAIILAAGGVLQNTLYPLTNQFAQDMYLLLKMRGYSDEDIIYLNPHAPNVNIPMDHHLESENLDFDLFDPQRDIEQAFTQAASRLKPGEQFIFYVHGHAQPSGRMYVLPPSPYYLSPQLLREQLDRLPEGIEQIIILDTCYSGMFFKELARPGRILLSSSDDVSLSWNSQQFPLHSKKG</sequence>
<dbReference type="EMBL" id="FMSV02000033">
    <property type="protein sequence ID" value="SEH04264.1"/>
    <property type="molecule type" value="Genomic_DNA"/>
</dbReference>
<evidence type="ECO:0000256" key="6">
    <source>
        <dbReference type="ARBA" id="ARBA00023136"/>
    </source>
</evidence>
<dbReference type="GO" id="GO:0004674">
    <property type="term" value="F:protein serine/threonine kinase activity"/>
    <property type="evidence" value="ECO:0007669"/>
    <property type="project" value="UniProtKB-KW"/>
</dbReference>
<dbReference type="PROSITE" id="PS50012">
    <property type="entry name" value="RCC1_3"/>
    <property type="match status" value="1"/>
</dbReference>
<dbReference type="SUPFAM" id="SSF50985">
    <property type="entry name" value="RCC1/BLIP-II"/>
    <property type="match status" value="1"/>
</dbReference>
<evidence type="ECO:0000256" key="1">
    <source>
        <dbReference type="ARBA" id="ARBA00004479"/>
    </source>
</evidence>
<evidence type="ECO:0000256" key="10">
    <source>
        <dbReference type="ARBA" id="ARBA00047899"/>
    </source>
</evidence>
<keyword evidence="13" id="KW-1185">Reference proteome</keyword>
<dbReference type="RefSeq" id="WP_177428097.1">
    <property type="nucleotide sequence ID" value="NZ_FMSV02000033.1"/>
</dbReference>
<evidence type="ECO:0000256" key="2">
    <source>
        <dbReference type="ARBA" id="ARBA00012513"/>
    </source>
</evidence>
<dbReference type="EC" id="2.7.11.1" evidence="2"/>
<comment type="catalytic activity">
    <reaction evidence="10">
        <text>L-threonyl-[protein] + ATP = O-phospho-L-threonyl-[protein] + ADP + H(+)</text>
        <dbReference type="Rhea" id="RHEA:46608"/>
        <dbReference type="Rhea" id="RHEA-COMP:11060"/>
        <dbReference type="Rhea" id="RHEA-COMP:11605"/>
        <dbReference type="ChEBI" id="CHEBI:15378"/>
        <dbReference type="ChEBI" id="CHEBI:30013"/>
        <dbReference type="ChEBI" id="CHEBI:30616"/>
        <dbReference type="ChEBI" id="CHEBI:61977"/>
        <dbReference type="ChEBI" id="CHEBI:456216"/>
        <dbReference type="EC" id="2.7.11.1"/>
    </reaction>
</comment>
<evidence type="ECO:0000256" key="7">
    <source>
        <dbReference type="ARBA" id="ARBA00023157"/>
    </source>
</evidence>
<keyword evidence="6" id="KW-0472">Membrane</keyword>
<evidence type="ECO:0000313" key="12">
    <source>
        <dbReference type="EMBL" id="SEH04264.1"/>
    </source>
</evidence>
<reference evidence="12 13" key="1">
    <citation type="submission" date="2016-10" db="EMBL/GenBank/DDBJ databases">
        <authorList>
            <person name="de Groot N.N."/>
        </authorList>
    </citation>
    <scope>NUCLEOTIDE SEQUENCE [LARGE SCALE GENOMIC DNA]</scope>
    <source>
        <strain evidence="12">MBHS1</strain>
    </source>
</reference>